<keyword evidence="1" id="KW-0472">Membrane</keyword>
<keyword evidence="3" id="KW-1185">Reference proteome</keyword>
<dbReference type="EMBL" id="CAJZAG010000021">
    <property type="protein sequence ID" value="CAG9186867.1"/>
    <property type="molecule type" value="Genomic_DNA"/>
</dbReference>
<keyword evidence="1" id="KW-0812">Transmembrane</keyword>
<evidence type="ECO:0000313" key="3">
    <source>
        <dbReference type="Proteomes" id="UP000706525"/>
    </source>
</evidence>
<reference evidence="2 3" key="1">
    <citation type="submission" date="2021-08" db="EMBL/GenBank/DDBJ databases">
        <authorList>
            <person name="Peeters C."/>
        </authorList>
    </citation>
    <scope>NUCLEOTIDE SEQUENCE [LARGE SCALE GENOMIC DNA]</scope>
    <source>
        <strain evidence="2 3">LMG 32289</strain>
    </source>
</reference>
<gene>
    <name evidence="2" type="ORF">LMG32289_06668</name>
</gene>
<name>A0ABN7ZS37_9BURK</name>
<accession>A0ABN7ZS37</accession>
<evidence type="ECO:0000256" key="1">
    <source>
        <dbReference type="SAM" id="Phobius"/>
    </source>
</evidence>
<feature type="transmembrane region" description="Helical" evidence="1">
    <location>
        <begin position="12"/>
        <end position="30"/>
    </location>
</feature>
<dbReference type="Proteomes" id="UP000706525">
    <property type="component" value="Unassembled WGS sequence"/>
</dbReference>
<comment type="caution">
    <text evidence="2">The sequence shown here is derived from an EMBL/GenBank/DDBJ whole genome shotgun (WGS) entry which is preliminary data.</text>
</comment>
<proteinExistence type="predicted"/>
<keyword evidence="1" id="KW-1133">Transmembrane helix</keyword>
<evidence type="ECO:0000313" key="2">
    <source>
        <dbReference type="EMBL" id="CAG9186867.1"/>
    </source>
</evidence>
<organism evidence="2 3">
    <name type="scientific">Cupriavidus pampae</name>
    <dbReference type="NCBI Taxonomy" id="659251"/>
    <lineage>
        <taxon>Bacteria</taxon>
        <taxon>Pseudomonadati</taxon>
        <taxon>Pseudomonadota</taxon>
        <taxon>Betaproteobacteria</taxon>
        <taxon>Burkholderiales</taxon>
        <taxon>Burkholderiaceae</taxon>
        <taxon>Cupriavidus</taxon>
    </lineage>
</organism>
<sequence>MNSIAALIDIEVTISVSVMKFFIGFAFGLADGKLKLLLSP</sequence>
<protein>
    <submittedName>
        <fullName evidence="2">Uncharacterized protein</fullName>
    </submittedName>
</protein>